<reference evidence="3 4" key="1">
    <citation type="submission" date="2024-01" db="EMBL/GenBank/DDBJ databases">
        <title>novel species in genus Adlercreutzia.</title>
        <authorList>
            <person name="Liu X."/>
        </authorList>
    </citation>
    <scope>NUCLEOTIDE SEQUENCE [LARGE SCALE GENOMIC DNA]</scope>
    <source>
        <strain evidence="3 4">R22</strain>
    </source>
</reference>
<dbReference type="SUPFAM" id="SSF143243">
    <property type="entry name" value="Nqo5-like"/>
    <property type="match status" value="1"/>
</dbReference>
<dbReference type="EMBL" id="JAYMFH010000003">
    <property type="protein sequence ID" value="MEC4294305.1"/>
    <property type="molecule type" value="Genomic_DNA"/>
</dbReference>
<name>A0ABU6IXA3_9ACTN</name>
<organism evidence="3 4">
    <name type="scientific">Adlercreutzia shanghongiae</name>
    <dbReference type="NCBI Taxonomy" id="3111773"/>
    <lineage>
        <taxon>Bacteria</taxon>
        <taxon>Bacillati</taxon>
        <taxon>Actinomycetota</taxon>
        <taxon>Coriobacteriia</taxon>
        <taxon>Eggerthellales</taxon>
        <taxon>Eggerthellaceae</taxon>
        <taxon>Adlercreutzia</taxon>
    </lineage>
</organism>
<dbReference type="EC" id="1.6.5.9" evidence="3"/>
<gene>
    <name evidence="3" type="ORF">VJ920_03150</name>
</gene>
<dbReference type="InterPro" id="IPR037232">
    <property type="entry name" value="NADH_quin_OxRdtase_su_C/D-like"/>
</dbReference>
<dbReference type="Pfam" id="PF00329">
    <property type="entry name" value="Complex1_30kDa"/>
    <property type="match status" value="1"/>
</dbReference>
<accession>A0ABU6IXA3</accession>
<protein>
    <submittedName>
        <fullName evidence="3">NADH-quinone oxidoreductase subunit C</fullName>
        <ecNumber evidence="3">1.6.5.9</ecNumber>
    </submittedName>
</protein>
<comment type="caution">
    <text evidence="3">The sequence shown here is derived from an EMBL/GenBank/DDBJ whole genome shotgun (WGS) entry which is preliminary data.</text>
</comment>
<evidence type="ECO:0000313" key="3">
    <source>
        <dbReference type="EMBL" id="MEC4294305.1"/>
    </source>
</evidence>
<sequence>MDKFSQVFNEVALADVHELAAARAADGWRYVQILAVNTEDGVDLVYSYMKEGLLENDTVKAVGADDVVPSITDLFLEAFVCENEIHDLYGVTIENIAIDFGGMFYQLAEKAPMTVVSPEQLAAREKAKKIAAAKAAKEAAAKAPATENAAPAAPAAGPTEEEIQAKIAGLDPEKAAKVRAAMEAKAKKAAAAAQASEAATPEVPAQVGPTEEEIQAKIAGLDPEKAAKVRAALEAKAKKAQKTEGKGE</sequence>
<feature type="region of interest" description="Disordered" evidence="1">
    <location>
        <begin position="141"/>
        <end position="161"/>
    </location>
</feature>
<dbReference type="InterPro" id="IPR001268">
    <property type="entry name" value="NADH_UbQ_OxRdtase_30kDa_su"/>
</dbReference>
<evidence type="ECO:0000259" key="2">
    <source>
        <dbReference type="Pfam" id="PF00329"/>
    </source>
</evidence>
<dbReference type="GO" id="GO:0050136">
    <property type="term" value="F:NADH dehydrogenase (quinone) (non-electrogenic) activity"/>
    <property type="evidence" value="ECO:0007669"/>
    <property type="project" value="UniProtKB-EC"/>
</dbReference>
<dbReference type="Gene3D" id="3.30.460.80">
    <property type="entry name" value="NADH:ubiquinone oxidoreductase, 30kDa subunit"/>
    <property type="match status" value="1"/>
</dbReference>
<feature type="compositionally biased region" description="Low complexity" evidence="1">
    <location>
        <begin position="141"/>
        <end position="158"/>
    </location>
</feature>
<evidence type="ECO:0000256" key="1">
    <source>
        <dbReference type="SAM" id="MobiDB-lite"/>
    </source>
</evidence>
<evidence type="ECO:0000313" key="4">
    <source>
        <dbReference type="Proteomes" id="UP001343724"/>
    </source>
</evidence>
<dbReference type="Proteomes" id="UP001343724">
    <property type="component" value="Unassembled WGS sequence"/>
</dbReference>
<keyword evidence="4" id="KW-1185">Reference proteome</keyword>
<dbReference type="RefSeq" id="WP_326454410.1">
    <property type="nucleotide sequence ID" value="NZ_JAYMFH010000003.1"/>
</dbReference>
<keyword evidence="3" id="KW-0560">Oxidoreductase</keyword>
<feature type="domain" description="NADH:ubiquinone oxidoreductase 30kDa subunit" evidence="2">
    <location>
        <begin position="27"/>
        <end position="95"/>
    </location>
</feature>
<proteinExistence type="predicted"/>